<feature type="signal peptide" evidence="2">
    <location>
        <begin position="1"/>
        <end position="32"/>
    </location>
</feature>
<keyword evidence="1" id="KW-1133">Transmembrane helix</keyword>
<evidence type="ECO:0000256" key="2">
    <source>
        <dbReference type="SAM" id="SignalP"/>
    </source>
</evidence>
<comment type="caution">
    <text evidence="3">The sequence shown here is derived from an EMBL/GenBank/DDBJ whole genome shotgun (WGS) entry which is preliminary data.</text>
</comment>
<evidence type="ECO:0000256" key="1">
    <source>
        <dbReference type="SAM" id="Phobius"/>
    </source>
</evidence>
<evidence type="ECO:0000313" key="3">
    <source>
        <dbReference type="EMBL" id="KPW48974.1"/>
    </source>
</evidence>
<protein>
    <recommendedName>
        <fullName evidence="5">Cation/multidrug efflux pump</fullName>
    </recommendedName>
</protein>
<organism evidence="3 4">
    <name type="scientific">Pseudomonas syringae pv. antirrhini</name>
    <dbReference type="NCBI Taxonomy" id="251702"/>
    <lineage>
        <taxon>Bacteria</taxon>
        <taxon>Pseudomonadati</taxon>
        <taxon>Pseudomonadota</taxon>
        <taxon>Gammaproteobacteria</taxon>
        <taxon>Pseudomonadales</taxon>
        <taxon>Pseudomonadaceae</taxon>
        <taxon>Pseudomonas</taxon>
    </lineage>
</organism>
<dbReference type="PATRIC" id="fig|251702.3.peg.4839"/>
<proteinExistence type="predicted"/>
<name>A0A0N8QNZ6_9PSED</name>
<keyword evidence="2" id="KW-0732">Signal</keyword>
<evidence type="ECO:0008006" key="5">
    <source>
        <dbReference type="Google" id="ProtNLM"/>
    </source>
</evidence>
<dbReference type="EMBL" id="LJPT01000081">
    <property type="protein sequence ID" value="KPW48974.1"/>
    <property type="molecule type" value="Genomic_DNA"/>
</dbReference>
<sequence>MRRLKDQAMNPFRIFAATLALFIGLQALPAVAADITQGSGDPVYTIQNPPAFAMIGDLLIARPLLIGATIIGTGLFVIAAPFAAAGGNLGATGKALVVDPGKAAFVRCLGCTGDGYGKQQ</sequence>
<keyword evidence="1" id="KW-0472">Membrane</keyword>
<feature type="transmembrane region" description="Helical" evidence="1">
    <location>
        <begin position="64"/>
        <end position="84"/>
    </location>
</feature>
<accession>A0A0N8QNZ6</accession>
<feature type="chain" id="PRO_5030012141" description="Cation/multidrug efflux pump" evidence="2">
    <location>
        <begin position="33"/>
        <end position="120"/>
    </location>
</feature>
<dbReference type="AlphaFoldDB" id="A0A0N8QNZ6"/>
<gene>
    <name evidence="3" type="ORF">ALO88_03691</name>
</gene>
<reference evidence="3 4" key="1">
    <citation type="submission" date="2015-09" db="EMBL/GenBank/DDBJ databases">
        <title>Genome announcement of multiple Pseudomonas syringae strains.</title>
        <authorList>
            <person name="Thakur S."/>
            <person name="Wang P.W."/>
            <person name="Gong Y."/>
            <person name="Weir B.S."/>
            <person name="Guttman D.S."/>
        </authorList>
    </citation>
    <scope>NUCLEOTIDE SEQUENCE [LARGE SCALE GENOMIC DNA]</scope>
    <source>
        <strain evidence="3 4">ICMP4303</strain>
    </source>
</reference>
<dbReference type="Proteomes" id="UP000050425">
    <property type="component" value="Unassembled WGS sequence"/>
</dbReference>
<evidence type="ECO:0000313" key="4">
    <source>
        <dbReference type="Proteomes" id="UP000050425"/>
    </source>
</evidence>
<keyword evidence="1" id="KW-0812">Transmembrane</keyword>